<dbReference type="Pfam" id="PF18919">
    <property type="entry name" value="DUF5670"/>
    <property type="match status" value="1"/>
</dbReference>
<keyword evidence="1" id="KW-1133">Transmembrane helix</keyword>
<feature type="transmembrane region" description="Helical" evidence="1">
    <location>
        <begin position="6"/>
        <end position="39"/>
    </location>
</feature>
<dbReference type="InterPro" id="IPR043727">
    <property type="entry name" value="Lmo0937-like"/>
</dbReference>
<evidence type="ECO:0000313" key="2">
    <source>
        <dbReference type="EMBL" id="WXB96070.1"/>
    </source>
</evidence>
<gene>
    <name evidence="2" type="ORF">WCV65_16100</name>
</gene>
<keyword evidence="1" id="KW-0812">Transmembrane</keyword>
<keyword evidence="3" id="KW-1185">Reference proteome</keyword>
<accession>A0ABZ2NEM9</accession>
<evidence type="ECO:0000313" key="3">
    <source>
        <dbReference type="Proteomes" id="UP001377337"/>
    </source>
</evidence>
<dbReference type="Proteomes" id="UP001377337">
    <property type="component" value="Chromosome"/>
</dbReference>
<organism evidence="2 3">
    <name type="scientific">Metabacillus sediminis</name>
    <dbReference type="NCBI Taxonomy" id="3117746"/>
    <lineage>
        <taxon>Bacteria</taxon>
        <taxon>Bacillati</taxon>
        <taxon>Bacillota</taxon>
        <taxon>Bacilli</taxon>
        <taxon>Bacillales</taxon>
        <taxon>Bacillaceae</taxon>
        <taxon>Metabacillus</taxon>
    </lineage>
</organism>
<dbReference type="NCBIfam" id="NF033488">
    <property type="entry name" value="lmo0937_fam_TM"/>
    <property type="match status" value="1"/>
</dbReference>
<protein>
    <submittedName>
        <fullName evidence="2">Lmo0937 family membrane protein</fullName>
    </submittedName>
</protein>
<name>A0ABZ2NEM9_9BACI</name>
<reference evidence="2 3" key="1">
    <citation type="submission" date="2024-02" db="EMBL/GenBank/DDBJ databases">
        <title>Seven novel Bacillus-like species.</title>
        <authorList>
            <person name="Liu G."/>
        </authorList>
    </citation>
    <scope>NUCLEOTIDE SEQUENCE [LARGE SCALE GENOMIC DNA]</scope>
    <source>
        <strain evidence="2 3">FJAT-52054</strain>
    </source>
</reference>
<dbReference type="EMBL" id="CP147407">
    <property type="protein sequence ID" value="WXB96070.1"/>
    <property type="molecule type" value="Genomic_DNA"/>
</dbReference>
<dbReference type="RefSeq" id="WP_156505868.1">
    <property type="nucleotide sequence ID" value="NZ_CP147407.1"/>
</dbReference>
<sequence>MLWTIIWILLIVWLVGLVFKIAGAAINLILIIVLALIVVKFVKRKRL</sequence>
<keyword evidence="1" id="KW-0472">Membrane</keyword>
<evidence type="ECO:0000256" key="1">
    <source>
        <dbReference type="SAM" id="Phobius"/>
    </source>
</evidence>
<proteinExistence type="predicted"/>